<accession>A0A4V1INT0</accession>
<feature type="transmembrane region" description="Helical" evidence="1">
    <location>
        <begin position="12"/>
        <end position="33"/>
    </location>
</feature>
<feature type="domain" description="DUF6868" evidence="2">
    <location>
        <begin position="6"/>
        <end position="82"/>
    </location>
</feature>
<dbReference type="AlphaFoldDB" id="A0A4V1INT0"/>
<keyword evidence="1" id="KW-0812">Transmembrane</keyword>
<dbReference type="EMBL" id="NDXW01000001">
    <property type="protein sequence ID" value="RDH44801.1"/>
    <property type="molecule type" value="Genomic_DNA"/>
</dbReference>
<sequence length="83" mass="9513">MDTTQVALVTSFFGWCTIFNVSLLILSTISICLMKEQITVLHNKLFGVKETTLLLAYFKYLAYYKLAIIVFNIVPYISLKIII</sequence>
<dbReference type="Proteomes" id="UP000257039">
    <property type="component" value="Unassembled WGS sequence"/>
</dbReference>
<name>A0A4V1INT0_9GAMM</name>
<evidence type="ECO:0000313" key="3">
    <source>
        <dbReference type="EMBL" id="RDH44801.1"/>
    </source>
</evidence>
<keyword evidence="4" id="KW-1185">Reference proteome</keyword>
<keyword evidence="1" id="KW-1133">Transmembrane helix</keyword>
<evidence type="ECO:0000256" key="1">
    <source>
        <dbReference type="SAM" id="Phobius"/>
    </source>
</evidence>
<dbReference type="RefSeq" id="WP_094787876.1">
    <property type="nucleotide sequence ID" value="NZ_NDXW01000001.1"/>
</dbReference>
<proteinExistence type="predicted"/>
<organism evidence="3 4">
    <name type="scientific">Zooshikella ganghwensis</name>
    <dbReference type="NCBI Taxonomy" id="202772"/>
    <lineage>
        <taxon>Bacteria</taxon>
        <taxon>Pseudomonadati</taxon>
        <taxon>Pseudomonadota</taxon>
        <taxon>Gammaproteobacteria</taxon>
        <taxon>Oceanospirillales</taxon>
        <taxon>Zooshikellaceae</taxon>
        <taxon>Zooshikella</taxon>
    </lineage>
</organism>
<feature type="transmembrane region" description="Helical" evidence="1">
    <location>
        <begin position="54"/>
        <end position="77"/>
    </location>
</feature>
<evidence type="ECO:0000259" key="2">
    <source>
        <dbReference type="Pfam" id="PF21742"/>
    </source>
</evidence>
<keyword evidence="1" id="KW-0472">Membrane</keyword>
<reference evidence="3 4" key="1">
    <citation type="submission" date="2017-04" db="EMBL/GenBank/DDBJ databases">
        <title>Draft genome sequence of Zooshikella ganghwensis VG4 isolated from Red Sea sediments.</title>
        <authorList>
            <person name="Rehman Z."/>
            <person name="Alam I."/>
            <person name="Kamau A."/>
            <person name="Bajic V."/>
            <person name="Leiknes T."/>
        </authorList>
    </citation>
    <scope>NUCLEOTIDE SEQUENCE [LARGE SCALE GENOMIC DNA]</scope>
    <source>
        <strain evidence="3 4">VG4</strain>
    </source>
</reference>
<comment type="caution">
    <text evidence="3">The sequence shown here is derived from an EMBL/GenBank/DDBJ whole genome shotgun (WGS) entry which is preliminary data.</text>
</comment>
<protein>
    <recommendedName>
        <fullName evidence="2">DUF6868 domain-containing protein</fullName>
    </recommendedName>
</protein>
<dbReference type="Pfam" id="PF21742">
    <property type="entry name" value="DUF6868"/>
    <property type="match status" value="1"/>
</dbReference>
<dbReference type="InterPro" id="IPR049220">
    <property type="entry name" value="DUF6868"/>
</dbReference>
<gene>
    <name evidence="3" type="ORF">B9G39_15920</name>
</gene>
<evidence type="ECO:0000313" key="4">
    <source>
        <dbReference type="Proteomes" id="UP000257039"/>
    </source>
</evidence>